<sequence length="223" mass="25568">MTKLTQKKVKFEWGDKQEAAFQLLKQKLCSAPILAFTEQEVKILSYDLRCIKTIKGFGAVIDAKGKGYSYGLMPVRIKYSGGHIKSLGTSFRYEYGISHPQTDGTKRENHFKLSTICLRACVIDLEMVRLTFAIVEFSYNNSYHASIKLHPLRHFMVEKGRSSKRLFVGLRLEKFNSPVPEIYKGRLRKSFKLNKGCKPLVIDQKRATMILNVSRVSLKVKIK</sequence>
<reference evidence="1" key="1">
    <citation type="journal article" date="2022" name="Int. J. Mol. Sci.">
        <title>Draft Genome of Tanacetum Coccineum: Genomic Comparison of Closely Related Tanacetum-Family Plants.</title>
        <authorList>
            <person name="Yamashiro T."/>
            <person name="Shiraishi A."/>
            <person name="Nakayama K."/>
            <person name="Satake H."/>
        </authorList>
    </citation>
    <scope>NUCLEOTIDE SEQUENCE</scope>
</reference>
<dbReference type="SUPFAM" id="SSF56672">
    <property type="entry name" value="DNA/RNA polymerases"/>
    <property type="match status" value="1"/>
</dbReference>
<dbReference type="EMBL" id="BQNB010012356">
    <property type="protein sequence ID" value="GJT02529.1"/>
    <property type="molecule type" value="Genomic_DNA"/>
</dbReference>
<proteinExistence type="predicted"/>
<organism evidence="1 2">
    <name type="scientific">Tanacetum coccineum</name>
    <dbReference type="NCBI Taxonomy" id="301880"/>
    <lineage>
        <taxon>Eukaryota</taxon>
        <taxon>Viridiplantae</taxon>
        <taxon>Streptophyta</taxon>
        <taxon>Embryophyta</taxon>
        <taxon>Tracheophyta</taxon>
        <taxon>Spermatophyta</taxon>
        <taxon>Magnoliopsida</taxon>
        <taxon>eudicotyledons</taxon>
        <taxon>Gunneridae</taxon>
        <taxon>Pentapetalae</taxon>
        <taxon>asterids</taxon>
        <taxon>campanulids</taxon>
        <taxon>Asterales</taxon>
        <taxon>Asteraceae</taxon>
        <taxon>Asteroideae</taxon>
        <taxon>Anthemideae</taxon>
        <taxon>Anthemidinae</taxon>
        <taxon>Tanacetum</taxon>
    </lineage>
</organism>
<dbReference type="Proteomes" id="UP001151760">
    <property type="component" value="Unassembled WGS sequence"/>
</dbReference>
<name>A0ABQ5ANM3_9ASTR</name>
<gene>
    <name evidence="1" type="ORF">Tco_0823698</name>
</gene>
<evidence type="ECO:0000313" key="2">
    <source>
        <dbReference type="Proteomes" id="UP001151760"/>
    </source>
</evidence>
<accession>A0ABQ5ANM3</accession>
<dbReference type="InterPro" id="IPR043128">
    <property type="entry name" value="Rev_trsase/Diguanyl_cyclase"/>
</dbReference>
<dbReference type="Gene3D" id="3.30.70.270">
    <property type="match status" value="1"/>
</dbReference>
<comment type="caution">
    <text evidence="1">The sequence shown here is derived from an EMBL/GenBank/DDBJ whole genome shotgun (WGS) entry which is preliminary data.</text>
</comment>
<keyword evidence="2" id="KW-1185">Reference proteome</keyword>
<evidence type="ECO:0000313" key="1">
    <source>
        <dbReference type="EMBL" id="GJT02529.1"/>
    </source>
</evidence>
<dbReference type="InterPro" id="IPR043502">
    <property type="entry name" value="DNA/RNA_pol_sf"/>
</dbReference>
<reference evidence="1" key="2">
    <citation type="submission" date="2022-01" db="EMBL/GenBank/DDBJ databases">
        <authorList>
            <person name="Yamashiro T."/>
            <person name="Shiraishi A."/>
            <person name="Satake H."/>
            <person name="Nakayama K."/>
        </authorList>
    </citation>
    <scope>NUCLEOTIDE SEQUENCE</scope>
</reference>
<evidence type="ECO:0008006" key="3">
    <source>
        <dbReference type="Google" id="ProtNLM"/>
    </source>
</evidence>
<protein>
    <recommendedName>
        <fullName evidence="3">Reverse transcriptase domain-containing protein</fullName>
    </recommendedName>
</protein>